<dbReference type="KEGG" id="ctp:CTRG_02551"/>
<dbReference type="AlphaFoldDB" id="C5M829"/>
<evidence type="ECO:0000256" key="7">
    <source>
        <dbReference type="SAM" id="MobiDB-lite"/>
    </source>
</evidence>
<evidence type="ECO:0000256" key="3">
    <source>
        <dbReference type="ARBA" id="ARBA00022892"/>
    </source>
</evidence>
<dbReference type="Gene3D" id="3.30.450.70">
    <property type="match status" value="1"/>
</dbReference>
<dbReference type="HOGENOM" id="CLU_053380_4_0_1"/>
<gene>
    <name evidence="8" type="ORF">CTRG_02551</name>
</gene>
<comment type="subcellular location">
    <subcellularLocation>
        <location evidence="6">Endoplasmic reticulum</location>
    </subcellularLocation>
    <subcellularLocation>
        <location evidence="6">Golgi apparatus</location>
        <location evidence="6">cis-Golgi network</location>
    </subcellularLocation>
</comment>
<sequence length="165" mass="18831">MTIHSFSIFDRHCNCIYNREYSHTSATTSSSSSSGTPDTIPGQINKNNDSNSSKLLFGIIYSLKTISNKLVDESSINELKTFNFGQLKVHFWESLSNFKFVLITNVEVDELSSVLFELYSNFFIKYVVENGLSPVEFTENGEYSKINNGRFIEETDKYLQSLPIF</sequence>
<dbReference type="InterPro" id="IPR011012">
    <property type="entry name" value="Longin-like_dom_sf"/>
</dbReference>
<dbReference type="GeneID" id="8299148"/>
<evidence type="ECO:0000256" key="2">
    <source>
        <dbReference type="ARBA" id="ARBA00022824"/>
    </source>
</evidence>
<keyword evidence="3 6" id="KW-0931">ER-Golgi transport</keyword>
<dbReference type="InterPro" id="IPR007233">
    <property type="entry name" value="TRAPPC"/>
</dbReference>
<dbReference type="GO" id="GO:0006888">
    <property type="term" value="P:endoplasmic reticulum to Golgi vesicle-mediated transport"/>
    <property type="evidence" value="ECO:0007669"/>
    <property type="project" value="UniProtKB-UniRule"/>
</dbReference>
<evidence type="ECO:0000256" key="1">
    <source>
        <dbReference type="ARBA" id="ARBA00022448"/>
    </source>
</evidence>
<feature type="compositionally biased region" description="Low complexity" evidence="7">
    <location>
        <begin position="25"/>
        <end position="36"/>
    </location>
</feature>
<keyword evidence="9" id="KW-1185">Reference proteome</keyword>
<reference evidence="8 9" key="1">
    <citation type="journal article" date="2009" name="Nature">
        <title>Evolution of pathogenicity and sexual reproduction in eight Candida genomes.</title>
        <authorList>
            <person name="Butler G."/>
            <person name="Rasmussen M.D."/>
            <person name="Lin M.F."/>
            <person name="Santos M.A."/>
            <person name="Sakthikumar S."/>
            <person name="Munro C.A."/>
            <person name="Rheinbay E."/>
            <person name="Grabherr M."/>
            <person name="Forche A."/>
            <person name="Reedy J.L."/>
            <person name="Agrafioti I."/>
            <person name="Arnaud M.B."/>
            <person name="Bates S."/>
            <person name="Brown A.J."/>
            <person name="Brunke S."/>
            <person name="Costanzo M.C."/>
            <person name="Fitzpatrick D.A."/>
            <person name="de Groot P.W."/>
            <person name="Harris D."/>
            <person name="Hoyer L.L."/>
            <person name="Hube B."/>
            <person name="Klis F.M."/>
            <person name="Kodira C."/>
            <person name="Lennard N."/>
            <person name="Logue M.E."/>
            <person name="Martin R."/>
            <person name="Neiman A.M."/>
            <person name="Nikolaou E."/>
            <person name="Quail M.A."/>
            <person name="Quinn J."/>
            <person name="Santos M.C."/>
            <person name="Schmitzberger F.F."/>
            <person name="Sherlock G."/>
            <person name="Shah P."/>
            <person name="Silverstein K.A."/>
            <person name="Skrzypek M.S."/>
            <person name="Soll D."/>
            <person name="Staggs R."/>
            <person name="Stansfield I."/>
            <person name="Stumpf M.P."/>
            <person name="Sudbery P.E."/>
            <person name="Srikantha T."/>
            <person name="Zeng Q."/>
            <person name="Berman J."/>
            <person name="Berriman M."/>
            <person name="Heitman J."/>
            <person name="Gow N.A."/>
            <person name="Lorenz M.C."/>
            <person name="Birren B.W."/>
            <person name="Kellis M."/>
            <person name="Cuomo C.A."/>
        </authorList>
    </citation>
    <scope>NUCLEOTIDE SEQUENCE [LARGE SCALE GENOMIC DNA]</scope>
    <source>
        <strain evidence="9">ATCC MYA-3404 / T1</strain>
    </source>
</reference>
<dbReference type="OrthoDB" id="3364529at2759"/>
<comment type="similarity">
    <text evidence="5">Belongs to the TRAPP small subunits family. BET5 subfamily.</text>
</comment>
<feature type="region of interest" description="Disordered" evidence="7">
    <location>
        <begin position="25"/>
        <end position="47"/>
    </location>
</feature>
<dbReference type="GO" id="GO:1990072">
    <property type="term" value="C:TRAPPIII protein complex"/>
    <property type="evidence" value="ECO:0007669"/>
    <property type="project" value="EnsemblFungi"/>
</dbReference>
<evidence type="ECO:0000256" key="6">
    <source>
        <dbReference type="RuleBase" id="RU366065"/>
    </source>
</evidence>
<proteinExistence type="inferred from homology"/>
<name>C5M829_CANTT</name>
<evidence type="ECO:0000256" key="4">
    <source>
        <dbReference type="ARBA" id="ARBA00023034"/>
    </source>
</evidence>
<dbReference type="SMART" id="SM01399">
    <property type="entry name" value="Sybindin"/>
    <property type="match status" value="1"/>
</dbReference>
<dbReference type="eggNOG" id="KOG3368">
    <property type="taxonomic scope" value="Eukaryota"/>
</dbReference>
<dbReference type="Pfam" id="PF04099">
    <property type="entry name" value="Sybindin"/>
    <property type="match status" value="1"/>
</dbReference>
<evidence type="ECO:0000313" key="9">
    <source>
        <dbReference type="Proteomes" id="UP000002037"/>
    </source>
</evidence>
<dbReference type="RefSeq" id="XP_002548254.1">
    <property type="nucleotide sequence ID" value="XM_002548208.1"/>
</dbReference>
<protein>
    <recommendedName>
        <fullName evidence="6">Trafficking protein particle complex subunit</fullName>
    </recommendedName>
</protein>
<dbReference type="GO" id="GO:0005783">
    <property type="term" value="C:endoplasmic reticulum"/>
    <property type="evidence" value="ECO:0007669"/>
    <property type="project" value="UniProtKB-SubCell"/>
</dbReference>
<organism evidence="8 9">
    <name type="scientific">Candida tropicalis (strain ATCC MYA-3404 / T1)</name>
    <name type="common">Yeast</name>
    <dbReference type="NCBI Taxonomy" id="294747"/>
    <lineage>
        <taxon>Eukaryota</taxon>
        <taxon>Fungi</taxon>
        <taxon>Dikarya</taxon>
        <taxon>Ascomycota</taxon>
        <taxon>Saccharomycotina</taxon>
        <taxon>Pichiomycetes</taxon>
        <taxon>Debaryomycetaceae</taxon>
        <taxon>Candida/Lodderomyces clade</taxon>
        <taxon>Candida</taxon>
    </lineage>
</organism>
<dbReference type="Proteomes" id="UP000002037">
    <property type="component" value="Unassembled WGS sequence"/>
</dbReference>
<dbReference type="EMBL" id="GG692397">
    <property type="protein sequence ID" value="EER33733.1"/>
    <property type="molecule type" value="Genomic_DNA"/>
</dbReference>
<evidence type="ECO:0000256" key="5">
    <source>
        <dbReference type="ARBA" id="ARBA00038167"/>
    </source>
</evidence>
<accession>C5M829</accession>
<keyword evidence="4 6" id="KW-0333">Golgi apparatus</keyword>
<dbReference type="GO" id="GO:1990071">
    <property type="term" value="C:TRAPPII protein complex"/>
    <property type="evidence" value="ECO:0007669"/>
    <property type="project" value="EnsemblFungi"/>
</dbReference>
<keyword evidence="1 6" id="KW-0813">Transport</keyword>
<dbReference type="STRING" id="294747.C5M829"/>
<evidence type="ECO:0000313" key="8">
    <source>
        <dbReference type="EMBL" id="EER33733.1"/>
    </source>
</evidence>
<dbReference type="GO" id="GO:1990070">
    <property type="term" value="C:TRAPPI protein complex"/>
    <property type="evidence" value="ECO:0007669"/>
    <property type="project" value="EnsemblFungi"/>
</dbReference>
<comment type="subunit">
    <text evidence="6">Part of the multisubunit transport protein particle (TRAPP) complex.</text>
</comment>
<dbReference type="SUPFAM" id="SSF64356">
    <property type="entry name" value="SNARE-like"/>
    <property type="match status" value="1"/>
</dbReference>
<dbReference type="PANTHER" id="PTHR23249">
    <property type="entry name" value="TRAFFICKING PROTEIN PARTICLE COMPLEX SUBUNIT"/>
    <property type="match status" value="1"/>
</dbReference>
<dbReference type="VEuPathDB" id="FungiDB:CTRG_02551"/>
<dbReference type="PANTHER" id="PTHR23249:SF16">
    <property type="entry name" value="TRAFFICKING PROTEIN PARTICLE COMPLEX SUBUNIT 1"/>
    <property type="match status" value="1"/>
</dbReference>
<dbReference type="GO" id="GO:0005085">
    <property type="term" value="F:guanyl-nucleotide exchange factor activity"/>
    <property type="evidence" value="ECO:0007669"/>
    <property type="project" value="EnsemblFungi"/>
</dbReference>
<keyword evidence="2 6" id="KW-0256">Endoplasmic reticulum</keyword>